<name>A0AAN7VK51_9COLE</name>
<comment type="cofactor">
    <cofactor evidence="1">
        <name>Zn(2+)</name>
        <dbReference type="ChEBI" id="CHEBI:29105"/>
    </cofactor>
</comment>
<evidence type="ECO:0000256" key="6">
    <source>
        <dbReference type="ARBA" id="ARBA00022801"/>
    </source>
</evidence>
<evidence type="ECO:0000256" key="7">
    <source>
        <dbReference type="ARBA" id="ARBA00022833"/>
    </source>
</evidence>
<dbReference type="Gene3D" id="1.10.1380.10">
    <property type="entry name" value="Neutral endopeptidase , domain2"/>
    <property type="match status" value="1"/>
</dbReference>
<evidence type="ECO:0000313" key="12">
    <source>
        <dbReference type="EMBL" id="KAK5647008.1"/>
    </source>
</evidence>
<protein>
    <recommendedName>
        <fullName evidence="14">Neprilysin-2</fullName>
    </recommendedName>
</protein>
<evidence type="ECO:0000256" key="5">
    <source>
        <dbReference type="ARBA" id="ARBA00022723"/>
    </source>
</evidence>
<organism evidence="12 13">
    <name type="scientific">Pyrocoelia pectoralis</name>
    <dbReference type="NCBI Taxonomy" id="417401"/>
    <lineage>
        <taxon>Eukaryota</taxon>
        <taxon>Metazoa</taxon>
        <taxon>Ecdysozoa</taxon>
        <taxon>Arthropoda</taxon>
        <taxon>Hexapoda</taxon>
        <taxon>Insecta</taxon>
        <taxon>Pterygota</taxon>
        <taxon>Neoptera</taxon>
        <taxon>Endopterygota</taxon>
        <taxon>Coleoptera</taxon>
        <taxon>Polyphaga</taxon>
        <taxon>Elateriformia</taxon>
        <taxon>Elateroidea</taxon>
        <taxon>Lampyridae</taxon>
        <taxon>Lampyrinae</taxon>
        <taxon>Pyrocoelia</taxon>
    </lineage>
</organism>
<reference evidence="12 13" key="1">
    <citation type="journal article" date="2024" name="Insects">
        <title>An Improved Chromosome-Level Genome Assembly of the Firefly Pyrocoelia pectoralis.</title>
        <authorList>
            <person name="Fu X."/>
            <person name="Meyer-Rochow V.B."/>
            <person name="Ballantyne L."/>
            <person name="Zhu X."/>
        </authorList>
    </citation>
    <scope>NUCLEOTIDE SEQUENCE [LARGE SCALE GENOMIC DNA]</scope>
    <source>
        <strain evidence="12">XCY_ONT2</strain>
    </source>
</reference>
<comment type="subcellular location">
    <subcellularLocation>
        <location evidence="2">Cell membrane</location>
        <topology evidence="2">Single-pass type II membrane protein</topology>
    </subcellularLocation>
</comment>
<sequence>MNSNKKTALRTDWLEGKSNSERHLILITTIICLVALALAIALGVVAYKSLQNDLDEICLTTGCIDAAAKALSYMDTTKDPCEDFYEFACGNFIKETVIPADKSSISTFSQLSETVRDQLQIIIKTDVAATASKPFKLLKKYYNLCMNTTAIEEEGLKTIKQILIDLGGWPVVDGASWNESAFDWKLSMYKFRKFGFSTGLFISFYVTNDDRNSSRNVITLDEASLALSREFLIKGMEDKIVKAYYDILVDVSVMFGANRDVALKEMEAVVQFQIELANITLPREKRRNATAFYNPMSIEQLQHTFPFLNWMEYIQNLLDIPDIEIKYDEIVTVTVPNFFTELEILLQKTPKRVLSNYAMSAAVFSASFYLTRQLRDRLHEFYKVVTGQLERTPRWKECTSFASGSVYLVSSSLYVRKYFNEKAKIHAEEMVSDILKEFKTILQGIDWMDHATKENALAKADSITTHIGYPDELLDDKKIEKFYETLDDSSENYLMAGRALTLFIVEYYYKQLRVPVNKTIWIDHARATIVNAFYSATENSIQFPAGVLQGVFFGDERPNYMNYGGIGYIIGHEITHGFDDQGRQYDKDGNLKDWWDQATQEAFLKKAQCIIDQYANYTVPEIDEHINGVNTQGENIADCGGITEAYLAYLSWVERNGPEKKLPGLPYTPNQMFWVSAAHSWCNVQTNEVLKLQVTIGAHSPNKYRVLVPFMNSEYFAKDFKCPLESNMNPIHKCKVW</sequence>
<dbReference type="CDD" id="cd08662">
    <property type="entry name" value="M13"/>
    <property type="match status" value="1"/>
</dbReference>
<evidence type="ECO:0000256" key="1">
    <source>
        <dbReference type="ARBA" id="ARBA00001947"/>
    </source>
</evidence>
<dbReference type="GO" id="GO:0004222">
    <property type="term" value="F:metalloendopeptidase activity"/>
    <property type="evidence" value="ECO:0007669"/>
    <property type="project" value="InterPro"/>
</dbReference>
<evidence type="ECO:0000256" key="8">
    <source>
        <dbReference type="ARBA" id="ARBA00023049"/>
    </source>
</evidence>
<keyword evidence="6" id="KW-0378">Hydrolase</keyword>
<dbReference type="InterPro" id="IPR000718">
    <property type="entry name" value="Peptidase_M13"/>
</dbReference>
<accession>A0AAN7VK51</accession>
<dbReference type="InterPro" id="IPR018497">
    <property type="entry name" value="Peptidase_M13_C"/>
</dbReference>
<dbReference type="SUPFAM" id="SSF55486">
    <property type="entry name" value="Metalloproteases ('zincins'), catalytic domain"/>
    <property type="match status" value="1"/>
</dbReference>
<feature type="domain" description="Peptidase M13 C-terminal" evidence="10">
    <location>
        <begin position="531"/>
        <end position="736"/>
    </location>
</feature>
<evidence type="ECO:0000256" key="3">
    <source>
        <dbReference type="ARBA" id="ARBA00007357"/>
    </source>
</evidence>
<dbReference type="EMBL" id="JAVRBK010000003">
    <property type="protein sequence ID" value="KAK5647008.1"/>
    <property type="molecule type" value="Genomic_DNA"/>
</dbReference>
<evidence type="ECO:0000259" key="10">
    <source>
        <dbReference type="Pfam" id="PF01431"/>
    </source>
</evidence>
<evidence type="ECO:0000256" key="2">
    <source>
        <dbReference type="ARBA" id="ARBA00004401"/>
    </source>
</evidence>
<evidence type="ECO:0000256" key="9">
    <source>
        <dbReference type="SAM" id="Phobius"/>
    </source>
</evidence>
<keyword evidence="5" id="KW-0479">Metal-binding</keyword>
<feature type="transmembrane region" description="Helical" evidence="9">
    <location>
        <begin position="24"/>
        <end position="47"/>
    </location>
</feature>
<dbReference type="GO" id="GO:0016485">
    <property type="term" value="P:protein processing"/>
    <property type="evidence" value="ECO:0007669"/>
    <property type="project" value="TreeGrafter"/>
</dbReference>
<dbReference type="PANTHER" id="PTHR11733:SF224">
    <property type="entry name" value="NEPRILYSIN-2"/>
    <property type="match status" value="1"/>
</dbReference>
<evidence type="ECO:0000256" key="4">
    <source>
        <dbReference type="ARBA" id="ARBA00022670"/>
    </source>
</evidence>
<dbReference type="Gene3D" id="3.40.390.10">
    <property type="entry name" value="Collagenase (Catalytic Domain)"/>
    <property type="match status" value="1"/>
</dbReference>
<keyword evidence="9" id="KW-0812">Transmembrane</keyword>
<proteinExistence type="inferred from homology"/>
<evidence type="ECO:0008006" key="14">
    <source>
        <dbReference type="Google" id="ProtNLM"/>
    </source>
</evidence>
<comment type="similarity">
    <text evidence="3">Belongs to the peptidase M13 family.</text>
</comment>
<keyword evidence="9" id="KW-0472">Membrane</keyword>
<dbReference type="AlphaFoldDB" id="A0AAN7VK51"/>
<evidence type="ECO:0000313" key="13">
    <source>
        <dbReference type="Proteomes" id="UP001329430"/>
    </source>
</evidence>
<feature type="domain" description="Peptidase M13 N-terminal" evidence="11">
    <location>
        <begin position="80"/>
        <end position="470"/>
    </location>
</feature>
<dbReference type="InterPro" id="IPR042089">
    <property type="entry name" value="Peptidase_M13_dom_2"/>
</dbReference>
<keyword evidence="7" id="KW-0862">Zinc</keyword>
<dbReference type="Pfam" id="PF01431">
    <property type="entry name" value="Peptidase_M13"/>
    <property type="match status" value="1"/>
</dbReference>
<keyword evidence="13" id="KW-1185">Reference proteome</keyword>
<keyword evidence="4" id="KW-0645">Protease</keyword>
<dbReference type="Pfam" id="PF05649">
    <property type="entry name" value="Peptidase_M13_N"/>
    <property type="match status" value="1"/>
</dbReference>
<dbReference type="GO" id="GO:0046872">
    <property type="term" value="F:metal ion binding"/>
    <property type="evidence" value="ECO:0007669"/>
    <property type="project" value="UniProtKB-KW"/>
</dbReference>
<gene>
    <name evidence="12" type="ORF">RI129_005472</name>
</gene>
<dbReference type="PROSITE" id="PS51885">
    <property type="entry name" value="NEPRILYSIN"/>
    <property type="match status" value="1"/>
</dbReference>
<evidence type="ECO:0000259" key="11">
    <source>
        <dbReference type="Pfam" id="PF05649"/>
    </source>
</evidence>
<dbReference type="PRINTS" id="PR00786">
    <property type="entry name" value="NEPRILYSIN"/>
</dbReference>
<dbReference type="Proteomes" id="UP001329430">
    <property type="component" value="Chromosome 3"/>
</dbReference>
<dbReference type="GO" id="GO:0005886">
    <property type="term" value="C:plasma membrane"/>
    <property type="evidence" value="ECO:0007669"/>
    <property type="project" value="UniProtKB-SubCell"/>
</dbReference>
<comment type="caution">
    <text evidence="12">The sequence shown here is derived from an EMBL/GenBank/DDBJ whole genome shotgun (WGS) entry which is preliminary data.</text>
</comment>
<keyword evidence="9" id="KW-1133">Transmembrane helix</keyword>
<dbReference type="PANTHER" id="PTHR11733">
    <property type="entry name" value="ZINC METALLOPROTEASE FAMILY M13 NEPRILYSIN-RELATED"/>
    <property type="match status" value="1"/>
</dbReference>
<dbReference type="InterPro" id="IPR008753">
    <property type="entry name" value="Peptidase_M13_N"/>
</dbReference>
<dbReference type="InterPro" id="IPR024079">
    <property type="entry name" value="MetalloPept_cat_dom_sf"/>
</dbReference>
<keyword evidence="8" id="KW-0482">Metalloprotease</keyword>